<dbReference type="EMBL" id="CAUOFW020002881">
    <property type="protein sequence ID" value="CAK9156597.1"/>
    <property type="molecule type" value="Genomic_DNA"/>
</dbReference>
<dbReference type="Proteomes" id="UP001642360">
    <property type="component" value="Unassembled WGS sequence"/>
</dbReference>
<keyword evidence="7" id="KW-1185">Reference proteome</keyword>
<keyword evidence="1" id="KW-0479">Metal-binding</keyword>
<evidence type="ECO:0000259" key="5">
    <source>
        <dbReference type="PROSITE" id="PS50089"/>
    </source>
</evidence>
<dbReference type="Gene3D" id="3.30.40.10">
    <property type="entry name" value="Zinc/RING finger domain, C3HC4 (zinc finger)"/>
    <property type="match status" value="1"/>
</dbReference>
<dbReference type="SMART" id="SM00184">
    <property type="entry name" value="RING"/>
    <property type="match status" value="1"/>
</dbReference>
<dbReference type="AlphaFoldDB" id="A0ABC8SPM2"/>
<feature type="domain" description="RING-type" evidence="5">
    <location>
        <begin position="85"/>
        <end position="128"/>
    </location>
</feature>
<evidence type="ECO:0000313" key="7">
    <source>
        <dbReference type="Proteomes" id="UP001642360"/>
    </source>
</evidence>
<dbReference type="PANTHER" id="PTHR45969:SF33">
    <property type="entry name" value="RING ZINC FINGER PROTEIN-RELATED"/>
    <property type="match status" value="1"/>
</dbReference>
<name>A0ABC8SPM2_9AQUA</name>
<proteinExistence type="predicted"/>
<dbReference type="GO" id="GO:0008270">
    <property type="term" value="F:zinc ion binding"/>
    <property type="evidence" value="ECO:0007669"/>
    <property type="project" value="UniProtKB-KW"/>
</dbReference>
<reference evidence="6 7" key="1">
    <citation type="submission" date="2024-02" db="EMBL/GenBank/DDBJ databases">
        <authorList>
            <person name="Vignale AGUSTIN F."/>
            <person name="Sosa J E."/>
            <person name="Modenutti C."/>
        </authorList>
    </citation>
    <scope>NUCLEOTIDE SEQUENCE [LARGE SCALE GENOMIC DNA]</scope>
</reference>
<dbReference type="PROSITE" id="PS50089">
    <property type="entry name" value="ZF_RING_2"/>
    <property type="match status" value="1"/>
</dbReference>
<dbReference type="Pfam" id="PF13639">
    <property type="entry name" value="zf-RING_2"/>
    <property type="match status" value="1"/>
</dbReference>
<evidence type="ECO:0000256" key="1">
    <source>
        <dbReference type="ARBA" id="ARBA00022723"/>
    </source>
</evidence>
<keyword evidence="2 4" id="KW-0863">Zinc-finger</keyword>
<evidence type="ECO:0000256" key="4">
    <source>
        <dbReference type="PROSITE-ProRule" id="PRU00175"/>
    </source>
</evidence>
<dbReference type="PANTHER" id="PTHR45969">
    <property type="entry name" value="RING ZINC FINGER PROTEIN-RELATED"/>
    <property type="match status" value="1"/>
</dbReference>
<dbReference type="InterPro" id="IPR013083">
    <property type="entry name" value="Znf_RING/FYVE/PHD"/>
</dbReference>
<dbReference type="InterPro" id="IPR001841">
    <property type="entry name" value="Znf_RING"/>
</dbReference>
<evidence type="ECO:0000313" key="6">
    <source>
        <dbReference type="EMBL" id="CAK9156597.1"/>
    </source>
</evidence>
<protein>
    <recommendedName>
        <fullName evidence="5">RING-type domain-containing protein</fullName>
    </recommendedName>
</protein>
<evidence type="ECO:0000256" key="2">
    <source>
        <dbReference type="ARBA" id="ARBA00022771"/>
    </source>
</evidence>
<evidence type="ECO:0000256" key="3">
    <source>
        <dbReference type="ARBA" id="ARBA00022833"/>
    </source>
</evidence>
<organism evidence="6 7">
    <name type="scientific">Ilex paraguariensis</name>
    <name type="common">yerba mate</name>
    <dbReference type="NCBI Taxonomy" id="185542"/>
    <lineage>
        <taxon>Eukaryota</taxon>
        <taxon>Viridiplantae</taxon>
        <taxon>Streptophyta</taxon>
        <taxon>Embryophyta</taxon>
        <taxon>Tracheophyta</taxon>
        <taxon>Spermatophyta</taxon>
        <taxon>Magnoliopsida</taxon>
        <taxon>eudicotyledons</taxon>
        <taxon>Gunneridae</taxon>
        <taxon>Pentapetalae</taxon>
        <taxon>asterids</taxon>
        <taxon>campanulids</taxon>
        <taxon>Aquifoliales</taxon>
        <taxon>Aquifoliaceae</taxon>
        <taxon>Ilex</taxon>
    </lineage>
</organism>
<keyword evidence="3" id="KW-0862">Zinc</keyword>
<comment type="caution">
    <text evidence="6">The sequence shown here is derived from an EMBL/GenBank/DDBJ whole genome shotgun (WGS) entry which is preliminary data.</text>
</comment>
<sequence>MAFPSGHPDFVFPNLLLQVLKLLGFIQKLISIIFFPTFGLSYFREPDTTIPSVCTSELHSVSAVLIRELLPVVKFSDLIYPPESCSVCLHKFCGSDEIRQLINCKHIFHRSCLDRWMDHNQTTCPLCRTSFIPDDMQEAFNERLWAASEVSDEYKSIIAL</sequence>
<accession>A0ABC8SPM2</accession>
<dbReference type="SUPFAM" id="SSF57850">
    <property type="entry name" value="RING/U-box"/>
    <property type="match status" value="1"/>
</dbReference>
<gene>
    <name evidence="6" type="ORF">ILEXP_LOCUS25143</name>
</gene>